<dbReference type="Proteomes" id="UP001417504">
    <property type="component" value="Unassembled WGS sequence"/>
</dbReference>
<comment type="caution">
    <text evidence="2">The sequence shown here is derived from an EMBL/GenBank/DDBJ whole genome shotgun (WGS) entry which is preliminary data.</text>
</comment>
<organism evidence="2 3">
    <name type="scientific">Stephania japonica</name>
    <dbReference type="NCBI Taxonomy" id="461633"/>
    <lineage>
        <taxon>Eukaryota</taxon>
        <taxon>Viridiplantae</taxon>
        <taxon>Streptophyta</taxon>
        <taxon>Embryophyta</taxon>
        <taxon>Tracheophyta</taxon>
        <taxon>Spermatophyta</taxon>
        <taxon>Magnoliopsida</taxon>
        <taxon>Ranunculales</taxon>
        <taxon>Menispermaceae</taxon>
        <taxon>Menispermoideae</taxon>
        <taxon>Cissampelideae</taxon>
        <taxon>Stephania</taxon>
    </lineage>
</organism>
<gene>
    <name evidence="2" type="ORF">Sjap_001840</name>
</gene>
<protein>
    <submittedName>
        <fullName evidence="2">Uncharacterized protein</fullName>
    </submittedName>
</protein>
<dbReference type="EMBL" id="JBBNAE010000001">
    <property type="protein sequence ID" value="KAK9154360.1"/>
    <property type="molecule type" value="Genomic_DNA"/>
</dbReference>
<evidence type="ECO:0000256" key="1">
    <source>
        <dbReference type="SAM" id="MobiDB-lite"/>
    </source>
</evidence>
<evidence type="ECO:0000313" key="2">
    <source>
        <dbReference type="EMBL" id="KAK9154360.1"/>
    </source>
</evidence>
<sequence>MESLSNTERFHEADERVHAVVSLIERRPTKHEQTTNNIVHPELQALSELLLCVAAWSAKVKPIYISPDKAYDGFIWRDYASYESRNKEKRTEERRLNAKHPEHWPVAQRATVLGVNSTSSSPEQEAR</sequence>
<evidence type="ECO:0000313" key="3">
    <source>
        <dbReference type="Proteomes" id="UP001417504"/>
    </source>
</evidence>
<proteinExistence type="predicted"/>
<reference evidence="2 3" key="1">
    <citation type="submission" date="2024-01" db="EMBL/GenBank/DDBJ databases">
        <title>Genome assemblies of Stephania.</title>
        <authorList>
            <person name="Yang L."/>
        </authorList>
    </citation>
    <scope>NUCLEOTIDE SEQUENCE [LARGE SCALE GENOMIC DNA]</scope>
    <source>
        <strain evidence="2">QJT</strain>
        <tissue evidence="2">Leaf</tissue>
    </source>
</reference>
<name>A0AAP0PTM8_9MAGN</name>
<dbReference type="AlphaFoldDB" id="A0AAP0PTM8"/>
<keyword evidence="3" id="KW-1185">Reference proteome</keyword>
<feature type="region of interest" description="Disordered" evidence="1">
    <location>
        <begin position="84"/>
        <end position="103"/>
    </location>
</feature>
<accession>A0AAP0PTM8</accession>